<evidence type="ECO:0000313" key="1">
    <source>
        <dbReference type="EMBL" id="RNA32880.1"/>
    </source>
</evidence>
<dbReference type="EMBL" id="REGN01001732">
    <property type="protein sequence ID" value="RNA32880.1"/>
    <property type="molecule type" value="Genomic_DNA"/>
</dbReference>
<gene>
    <name evidence="1" type="ORF">BpHYR1_034736</name>
</gene>
<keyword evidence="2" id="KW-1185">Reference proteome</keyword>
<comment type="caution">
    <text evidence="1">The sequence shown here is derived from an EMBL/GenBank/DDBJ whole genome shotgun (WGS) entry which is preliminary data.</text>
</comment>
<protein>
    <submittedName>
        <fullName evidence="1">Uncharacterized protein</fullName>
    </submittedName>
</protein>
<name>A0A3M7SBJ5_BRAPC</name>
<reference evidence="1 2" key="1">
    <citation type="journal article" date="2018" name="Sci. Rep.">
        <title>Genomic signatures of local adaptation to the degree of environmental predictability in rotifers.</title>
        <authorList>
            <person name="Franch-Gras L."/>
            <person name="Hahn C."/>
            <person name="Garcia-Roger E.M."/>
            <person name="Carmona M.J."/>
            <person name="Serra M."/>
            <person name="Gomez A."/>
        </authorList>
    </citation>
    <scope>NUCLEOTIDE SEQUENCE [LARGE SCALE GENOMIC DNA]</scope>
    <source>
        <strain evidence="1">HYR1</strain>
    </source>
</reference>
<evidence type="ECO:0000313" key="2">
    <source>
        <dbReference type="Proteomes" id="UP000276133"/>
    </source>
</evidence>
<proteinExistence type="predicted"/>
<accession>A0A3M7SBJ5</accession>
<sequence>MFTILLLIDCCNNLCQLSRRKSFQALENSDPSKMFPQNEKFHLKLYLIESAEHLMLVFTVFLCQNFSKEDSTSNTMRVIF</sequence>
<organism evidence="1 2">
    <name type="scientific">Brachionus plicatilis</name>
    <name type="common">Marine rotifer</name>
    <name type="synonym">Brachionus muelleri</name>
    <dbReference type="NCBI Taxonomy" id="10195"/>
    <lineage>
        <taxon>Eukaryota</taxon>
        <taxon>Metazoa</taxon>
        <taxon>Spiralia</taxon>
        <taxon>Gnathifera</taxon>
        <taxon>Rotifera</taxon>
        <taxon>Eurotatoria</taxon>
        <taxon>Monogononta</taxon>
        <taxon>Pseudotrocha</taxon>
        <taxon>Ploima</taxon>
        <taxon>Brachionidae</taxon>
        <taxon>Brachionus</taxon>
    </lineage>
</organism>
<dbReference type="AlphaFoldDB" id="A0A3M7SBJ5"/>
<dbReference type="Proteomes" id="UP000276133">
    <property type="component" value="Unassembled WGS sequence"/>
</dbReference>